<evidence type="ECO:0000256" key="1">
    <source>
        <dbReference type="ARBA" id="ARBA00010641"/>
    </source>
</evidence>
<feature type="domain" description="RNA polymerase sigma-70 region 2" evidence="6">
    <location>
        <begin position="16"/>
        <end position="75"/>
    </location>
</feature>
<dbReference type="InterPro" id="IPR013324">
    <property type="entry name" value="RNA_pol_sigma_r3/r4-like"/>
</dbReference>
<dbReference type="AlphaFoldDB" id="A0A0R1UUZ5"/>
<dbReference type="RefSeq" id="WP_057733198.1">
    <property type="nucleotide sequence ID" value="NZ_AZFS01000046.1"/>
</dbReference>
<dbReference type="NCBIfam" id="TIGR02937">
    <property type="entry name" value="sigma70-ECF"/>
    <property type="match status" value="1"/>
</dbReference>
<dbReference type="InterPro" id="IPR039425">
    <property type="entry name" value="RNA_pol_sigma-70-like"/>
</dbReference>
<evidence type="ECO:0000256" key="2">
    <source>
        <dbReference type="ARBA" id="ARBA00023015"/>
    </source>
</evidence>
<dbReference type="InterPro" id="IPR013249">
    <property type="entry name" value="RNA_pol_sigma70_r4_t2"/>
</dbReference>
<keyword evidence="9" id="KW-1185">Reference proteome</keyword>
<dbReference type="Pfam" id="PF04542">
    <property type="entry name" value="Sigma70_r2"/>
    <property type="match status" value="1"/>
</dbReference>
<keyword evidence="4" id="KW-0238">DNA-binding</keyword>
<keyword evidence="2" id="KW-0805">Transcription regulation</keyword>
<gene>
    <name evidence="8" type="ORF">FD28_GL002449</name>
</gene>
<dbReference type="GO" id="GO:0016987">
    <property type="term" value="F:sigma factor activity"/>
    <property type="evidence" value="ECO:0007669"/>
    <property type="project" value="UniProtKB-KW"/>
</dbReference>
<name>A0A0R1UUZ5_9LACO</name>
<accession>A0A0R1UUZ5</accession>
<dbReference type="SUPFAM" id="SSF88659">
    <property type="entry name" value="Sigma3 and sigma4 domains of RNA polymerase sigma factors"/>
    <property type="match status" value="1"/>
</dbReference>
<dbReference type="Gene3D" id="1.10.10.10">
    <property type="entry name" value="Winged helix-like DNA-binding domain superfamily/Winged helix DNA-binding domain"/>
    <property type="match status" value="1"/>
</dbReference>
<evidence type="ECO:0000259" key="7">
    <source>
        <dbReference type="Pfam" id="PF08281"/>
    </source>
</evidence>
<dbReference type="PANTHER" id="PTHR43133">
    <property type="entry name" value="RNA POLYMERASE ECF-TYPE SIGMA FACTO"/>
    <property type="match status" value="1"/>
</dbReference>
<comment type="caution">
    <text evidence="8">The sequence shown here is derived from an EMBL/GenBank/DDBJ whole genome shotgun (WGS) entry which is preliminary data.</text>
</comment>
<dbReference type="GO" id="GO:0003677">
    <property type="term" value="F:DNA binding"/>
    <property type="evidence" value="ECO:0007669"/>
    <property type="project" value="UniProtKB-KW"/>
</dbReference>
<dbReference type="GO" id="GO:0006352">
    <property type="term" value="P:DNA-templated transcription initiation"/>
    <property type="evidence" value="ECO:0007669"/>
    <property type="project" value="InterPro"/>
</dbReference>
<dbReference type="InterPro" id="IPR007627">
    <property type="entry name" value="RNA_pol_sigma70_r2"/>
</dbReference>
<organism evidence="8 9">
    <name type="scientific">Levilactobacillus hammesii DSM 16381</name>
    <dbReference type="NCBI Taxonomy" id="1423753"/>
    <lineage>
        <taxon>Bacteria</taxon>
        <taxon>Bacillati</taxon>
        <taxon>Bacillota</taxon>
        <taxon>Bacilli</taxon>
        <taxon>Lactobacillales</taxon>
        <taxon>Lactobacillaceae</taxon>
        <taxon>Levilactobacillus</taxon>
    </lineage>
</organism>
<sequence>MRLNQYENQLAQLTVDLRHYLVHRGVQPETAEDICQDVFIKLLEMELVLPMSELRPYIYRVAWTTYLDHYRRTRRYHELVAAYLRPVEEGSETEPELPLADQLEGVSPQELQLLLLRYDQDLPLREIAVRLGIKTTAAKMRLHRIHRKLEKKMRRHKNE</sequence>
<dbReference type="Gene3D" id="1.10.1740.10">
    <property type="match status" value="1"/>
</dbReference>
<keyword evidence="3" id="KW-0731">Sigma factor</keyword>
<reference evidence="8 9" key="1">
    <citation type="journal article" date="2015" name="Genome Announc.">
        <title>Expanding the biotechnology potential of lactobacilli through comparative genomics of 213 strains and associated genera.</title>
        <authorList>
            <person name="Sun Z."/>
            <person name="Harris H.M."/>
            <person name="McCann A."/>
            <person name="Guo C."/>
            <person name="Argimon S."/>
            <person name="Zhang W."/>
            <person name="Yang X."/>
            <person name="Jeffery I.B."/>
            <person name="Cooney J.C."/>
            <person name="Kagawa T.F."/>
            <person name="Liu W."/>
            <person name="Song Y."/>
            <person name="Salvetti E."/>
            <person name="Wrobel A."/>
            <person name="Rasinkangas P."/>
            <person name="Parkhill J."/>
            <person name="Rea M.C."/>
            <person name="O'Sullivan O."/>
            <person name="Ritari J."/>
            <person name="Douillard F.P."/>
            <person name="Paul Ross R."/>
            <person name="Yang R."/>
            <person name="Briner A.E."/>
            <person name="Felis G.E."/>
            <person name="de Vos W.M."/>
            <person name="Barrangou R."/>
            <person name="Klaenhammer T.R."/>
            <person name="Caufield P.W."/>
            <person name="Cui Y."/>
            <person name="Zhang H."/>
            <person name="O'Toole P.W."/>
        </authorList>
    </citation>
    <scope>NUCLEOTIDE SEQUENCE [LARGE SCALE GENOMIC DNA]</scope>
    <source>
        <strain evidence="8 9">DSM 16381</strain>
    </source>
</reference>
<dbReference type="OrthoDB" id="9784984at2"/>
<comment type="similarity">
    <text evidence="1">Belongs to the sigma-70 factor family. ECF subfamily.</text>
</comment>
<evidence type="ECO:0000256" key="5">
    <source>
        <dbReference type="ARBA" id="ARBA00023163"/>
    </source>
</evidence>
<dbReference type="Pfam" id="PF08281">
    <property type="entry name" value="Sigma70_r4_2"/>
    <property type="match status" value="1"/>
</dbReference>
<dbReference type="STRING" id="1423753.FD28_GL002449"/>
<evidence type="ECO:0000259" key="6">
    <source>
        <dbReference type="Pfam" id="PF04542"/>
    </source>
</evidence>
<evidence type="ECO:0000313" key="9">
    <source>
        <dbReference type="Proteomes" id="UP000051580"/>
    </source>
</evidence>
<proteinExistence type="inferred from homology"/>
<protein>
    <submittedName>
        <fullName evidence="8">Uncharacterized protein</fullName>
    </submittedName>
</protein>
<dbReference type="InterPro" id="IPR036388">
    <property type="entry name" value="WH-like_DNA-bd_sf"/>
</dbReference>
<dbReference type="EMBL" id="AZFS01000046">
    <property type="protein sequence ID" value="KRL95482.1"/>
    <property type="molecule type" value="Genomic_DNA"/>
</dbReference>
<dbReference type="PATRIC" id="fig|1423753.3.peg.2566"/>
<evidence type="ECO:0000256" key="3">
    <source>
        <dbReference type="ARBA" id="ARBA00023082"/>
    </source>
</evidence>
<keyword evidence="5" id="KW-0804">Transcription</keyword>
<dbReference type="PANTHER" id="PTHR43133:SF52">
    <property type="entry name" value="ECF RNA POLYMERASE SIGMA FACTOR SIGL"/>
    <property type="match status" value="1"/>
</dbReference>
<dbReference type="Proteomes" id="UP000051580">
    <property type="component" value="Unassembled WGS sequence"/>
</dbReference>
<evidence type="ECO:0000256" key="4">
    <source>
        <dbReference type="ARBA" id="ARBA00023125"/>
    </source>
</evidence>
<dbReference type="InterPro" id="IPR013325">
    <property type="entry name" value="RNA_pol_sigma_r2"/>
</dbReference>
<dbReference type="SUPFAM" id="SSF88946">
    <property type="entry name" value="Sigma2 domain of RNA polymerase sigma factors"/>
    <property type="match status" value="1"/>
</dbReference>
<evidence type="ECO:0000313" key="8">
    <source>
        <dbReference type="EMBL" id="KRL95482.1"/>
    </source>
</evidence>
<feature type="domain" description="RNA polymerase sigma factor 70 region 4 type 2" evidence="7">
    <location>
        <begin position="99"/>
        <end position="149"/>
    </location>
</feature>
<dbReference type="InterPro" id="IPR014284">
    <property type="entry name" value="RNA_pol_sigma-70_dom"/>
</dbReference>